<sequence length="479" mass="54289">MTTTLSKGPTKMGTISKGHRINRKISDGAFSLISPVNKSGLYYYRNPTSFLHIAAEEVGTPLTVKMLDGDLSGDINRGDILTMHEILEVVKLECIKTSTGETVEIPVDLDACVENILVHDQAPYHTIGDLVANHRSDNVEWVVVTRGFNYEGCTYHPGTIFQILVDEDDEKDENEYLSVEVHPGRLMVFLPINIRGEFYKIDSPYESKQQKLVELKKEEVPLLITPCMKTFPVSFMQNTGLTGETLLAERKKTEKLVLASSQCEGEFILHVFPLTMNVFCEILLGGIPVDMLKETELTQVEKKIIPTLHHQMEYMVSLPYSMAGIKRVKPAKLKSKIKKKDIKLLVKQNSEDDYPRYTAKPTSLMKELGQTIMGSPNETNTIVRMRTIVKKNKFQFNNNFTGSVSSDDSRYSKDGDFETVATLLKDSQLEKYEELFINEKIDFRNLMQCDENDLLELGLETNEVDRLCNSICQRSSFLA</sequence>
<evidence type="ECO:0000313" key="2">
    <source>
        <dbReference type="EnsemblMetazoa" id="CLYHEMP008241.1"/>
    </source>
</evidence>
<feature type="domain" description="SAM" evidence="1">
    <location>
        <begin position="416"/>
        <end position="458"/>
    </location>
</feature>
<dbReference type="Proteomes" id="UP000594262">
    <property type="component" value="Unplaced"/>
</dbReference>
<organism evidence="2 3">
    <name type="scientific">Clytia hemisphaerica</name>
    <dbReference type="NCBI Taxonomy" id="252671"/>
    <lineage>
        <taxon>Eukaryota</taxon>
        <taxon>Metazoa</taxon>
        <taxon>Cnidaria</taxon>
        <taxon>Hydrozoa</taxon>
        <taxon>Hydroidolina</taxon>
        <taxon>Leptothecata</taxon>
        <taxon>Obeliida</taxon>
        <taxon>Clytiidae</taxon>
        <taxon>Clytia</taxon>
    </lineage>
</organism>
<keyword evidence="3" id="KW-1185">Reference proteome</keyword>
<evidence type="ECO:0000259" key="1">
    <source>
        <dbReference type="Pfam" id="PF00536"/>
    </source>
</evidence>
<name>A0A7M5WKW5_9CNID</name>
<dbReference type="Pfam" id="PF00536">
    <property type="entry name" value="SAM_1"/>
    <property type="match status" value="1"/>
</dbReference>
<dbReference type="SUPFAM" id="SSF47769">
    <property type="entry name" value="SAM/Pointed domain"/>
    <property type="match status" value="1"/>
</dbReference>
<evidence type="ECO:0000313" key="3">
    <source>
        <dbReference type="Proteomes" id="UP000594262"/>
    </source>
</evidence>
<dbReference type="InterPro" id="IPR001660">
    <property type="entry name" value="SAM"/>
</dbReference>
<dbReference type="InterPro" id="IPR013761">
    <property type="entry name" value="SAM/pointed_sf"/>
</dbReference>
<dbReference type="AlphaFoldDB" id="A0A7M5WKW5"/>
<dbReference type="Gene3D" id="1.10.150.50">
    <property type="entry name" value="Transcription Factor, Ets-1"/>
    <property type="match status" value="1"/>
</dbReference>
<dbReference type="OrthoDB" id="10556840at2759"/>
<dbReference type="EnsemblMetazoa" id="CLYHEMT008241.1">
    <property type="protein sequence ID" value="CLYHEMP008241.1"/>
    <property type="gene ID" value="CLYHEMG008241"/>
</dbReference>
<reference evidence="2" key="1">
    <citation type="submission" date="2021-01" db="UniProtKB">
        <authorList>
            <consortium name="EnsemblMetazoa"/>
        </authorList>
    </citation>
    <scope>IDENTIFICATION</scope>
</reference>
<accession>A0A7M5WKW5</accession>
<protein>
    <recommendedName>
        <fullName evidence="1">SAM domain-containing protein</fullName>
    </recommendedName>
</protein>
<proteinExistence type="predicted"/>